<evidence type="ECO:0000313" key="2">
    <source>
        <dbReference type="Proteomes" id="UP001358586"/>
    </source>
</evidence>
<comment type="caution">
    <text evidence="1">The sequence shown here is derived from an EMBL/GenBank/DDBJ whole genome shotgun (WGS) entry which is preliminary data.</text>
</comment>
<dbReference type="Proteomes" id="UP001358586">
    <property type="component" value="Chromosome 3"/>
</dbReference>
<reference evidence="1 2" key="1">
    <citation type="submission" date="2023-03" db="EMBL/GenBank/DDBJ databases">
        <title>WGS of Gossypium arboreum.</title>
        <authorList>
            <person name="Yu D."/>
        </authorList>
    </citation>
    <scope>NUCLEOTIDE SEQUENCE [LARGE SCALE GENOMIC DNA]</scope>
    <source>
        <tissue evidence="1">Leaf</tissue>
    </source>
</reference>
<gene>
    <name evidence="1" type="ORF">PVK06_008743</name>
</gene>
<name>A0ABR0QKR0_GOSAR</name>
<sequence>MPLPKLMNSKTNFTMKKPKQSLNWELFYEKRPSVDEKLVRETSNELTKVSVRGIKVPITSNAINEFFELPNFEDDEYSFLIRNIETENLQEILEELTVPGSKWTVSKQ</sequence>
<accession>A0ABR0QKR0</accession>
<organism evidence="1 2">
    <name type="scientific">Gossypium arboreum</name>
    <name type="common">Tree cotton</name>
    <name type="synonym">Gossypium nanking</name>
    <dbReference type="NCBI Taxonomy" id="29729"/>
    <lineage>
        <taxon>Eukaryota</taxon>
        <taxon>Viridiplantae</taxon>
        <taxon>Streptophyta</taxon>
        <taxon>Embryophyta</taxon>
        <taxon>Tracheophyta</taxon>
        <taxon>Spermatophyta</taxon>
        <taxon>Magnoliopsida</taxon>
        <taxon>eudicotyledons</taxon>
        <taxon>Gunneridae</taxon>
        <taxon>Pentapetalae</taxon>
        <taxon>rosids</taxon>
        <taxon>malvids</taxon>
        <taxon>Malvales</taxon>
        <taxon>Malvaceae</taxon>
        <taxon>Malvoideae</taxon>
        <taxon>Gossypium</taxon>
    </lineage>
</organism>
<protein>
    <submittedName>
        <fullName evidence="1">Uncharacterized protein</fullName>
    </submittedName>
</protein>
<proteinExistence type="predicted"/>
<dbReference type="EMBL" id="JARKNE010000003">
    <property type="protein sequence ID" value="KAK5839891.1"/>
    <property type="molecule type" value="Genomic_DNA"/>
</dbReference>
<evidence type="ECO:0000313" key="1">
    <source>
        <dbReference type="EMBL" id="KAK5839891.1"/>
    </source>
</evidence>
<keyword evidence="2" id="KW-1185">Reference proteome</keyword>